<feature type="compositionally biased region" description="Basic and acidic residues" evidence="1">
    <location>
        <begin position="311"/>
        <end position="335"/>
    </location>
</feature>
<feature type="compositionally biased region" description="Basic and acidic residues" evidence="1">
    <location>
        <begin position="277"/>
        <end position="296"/>
    </location>
</feature>
<protein>
    <recommendedName>
        <fullName evidence="5">Endosomal spry domain-containing protein</fullName>
    </recommendedName>
</protein>
<dbReference type="EMBL" id="MU864458">
    <property type="protein sequence ID" value="KAK4185193.1"/>
    <property type="molecule type" value="Genomic_DNA"/>
</dbReference>
<proteinExistence type="predicted"/>
<keyword evidence="2" id="KW-0472">Membrane</keyword>
<gene>
    <name evidence="3" type="ORF">QBC35DRAFT_390017</name>
</gene>
<feature type="transmembrane region" description="Helical" evidence="2">
    <location>
        <begin position="59"/>
        <end position="82"/>
    </location>
</feature>
<evidence type="ECO:0000313" key="3">
    <source>
        <dbReference type="EMBL" id="KAK4185193.1"/>
    </source>
</evidence>
<feature type="compositionally biased region" description="Polar residues" evidence="1">
    <location>
        <begin position="408"/>
        <end position="419"/>
    </location>
</feature>
<organism evidence="3 4">
    <name type="scientific">Podospora australis</name>
    <dbReference type="NCBI Taxonomy" id="1536484"/>
    <lineage>
        <taxon>Eukaryota</taxon>
        <taxon>Fungi</taxon>
        <taxon>Dikarya</taxon>
        <taxon>Ascomycota</taxon>
        <taxon>Pezizomycotina</taxon>
        <taxon>Sordariomycetes</taxon>
        <taxon>Sordariomycetidae</taxon>
        <taxon>Sordariales</taxon>
        <taxon>Podosporaceae</taxon>
        <taxon>Podospora</taxon>
    </lineage>
</organism>
<feature type="region of interest" description="Disordered" evidence="1">
    <location>
        <begin position="229"/>
        <end position="464"/>
    </location>
</feature>
<dbReference type="AlphaFoldDB" id="A0AAN6WN40"/>
<feature type="compositionally biased region" description="Polar residues" evidence="1">
    <location>
        <begin position="245"/>
        <end position="257"/>
    </location>
</feature>
<sequence length="464" mass="51163">MAPAIISRILSRATPSADIRTLGPLAARSILFARNDSPEQPHRDPASGALHPEEINNNAVFAVFGLLGAAFVVVGIWFFFWAKNGGFYFKESDWDDYKSTVLRRPKIGPNGTVYSDVTASTNLGGGSVYKDVDDRTAVTRDDDLTTVVSATTGITGITGGVSDFSGREKRRQKREQKEREKERRREEKRAEKEARKRNRRKVGADGQLIDEEAEKEAEEQLRSYRHEKAARVGGLNREADGSEWDGSTNPSWSTVSPSHHHHADSTVDGTDVTSELMGDHHRTPTKKEEREREKPSGARGIRKVYSTADKNAVREAERIKAEARKLREKGREREARKPKRDFSFTSGAEETVALRRIDEVAGEGSLVSAATSSDRDRARSKSRTRYAAQEPASDARSSAPGAWAESDIGSSVLSGTESDVGTKVYRHSHHIPVASTVGSSELSYAEEKRKRRGGAGARKTEGRS</sequence>
<keyword evidence="2" id="KW-0812">Transmembrane</keyword>
<comment type="caution">
    <text evidence="3">The sequence shown here is derived from an EMBL/GenBank/DDBJ whole genome shotgun (WGS) entry which is preliminary data.</text>
</comment>
<keyword evidence="4" id="KW-1185">Reference proteome</keyword>
<keyword evidence="2" id="KW-1133">Transmembrane helix</keyword>
<reference evidence="3" key="2">
    <citation type="submission" date="2023-05" db="EMBL/GenBank/DDBJ databases">
        <authorList>
            <consortium name="Lawrence Berkeley National Laboratory"/>
            <person name="Steindorff A."/>
            <person name="Hensen N."/>
            <person name="Bonometti L."/>
            <person name="Westerberg I."/>
            <person name="Brannstrom I.O."/>
            <person name="Guillou S."/>
            <person name="Cros-Aarteil S."/>
            <person name="Calhoun S."/>
            <person name="Haridas S."/>
            <person name="Kuo A."/>
            <person name="Mondo S."/>
            <person name="Pangilinan J."/>
            <person name="Riley R."/>
            <person name="Labutti K."/>
            <person name="Andreopoulos B."/>
            <person name="Lipzen A."/>
            <person name="Chen C."/>
            <person name="Yanf M."/>
            <person name="Daum C."/>
            <person name="Ng V."/>
            <person name="Clum A."/>
            <person name="Ohm R."/>
            <person name="Martin F."/>
            <person name="Silar P."/>
            <person name="Natvig D."/>
            <person name="Lalanne C."/>
            <person name="Gautier V."/>
            <person name="Ament-Velasquez S.L."/>
            <person name="Kruys A."/>
            <person name="Hutchinson M.I."/>
            <person name="Powell A.J."/>
            <person name="Barry K."/>
            <person name="Miller A.N."/>
            <person name="Grigoriev I.V."/>
            <person name="Debuchy R."/>
            <person name="Gladieux P."/>
            <person name="Thoren M.H."/>
            <person name="Johannesson H."/>
        </authorList>
    </citation>
    <scope>NUCLEOTIDE SEQUENCE</scope>
    <source>
        <strain evidence="3">PSN309</strain>
    </source>
</reference>
<evidence type="ECO:0000313" key="4">
    <source>
        <dbReference type="Proteomes" id="UP001302126"/>
    </source>
</evidence>
<dbReference type="Proteomes" id="UP001302126">
    <property type="component" value="Unassembled WGS sequence"/>
</dbReference>
<reference evidence="3" key="1">
    <citation type="journal article" date="2023" name="Mol. Phylogenet. Evol.">
        <title>Genome-scale phylogeny and comparative genomics of the fungal order Sordariales.</title>
        <authorList>
            <person name="Hensen N."/>
            <person name="Bonometti L."/>
            <person name="Westerberg I."/>
            <person name="Brannstrom I.O."/>
            <person name="Guillou S."/>
            <person name="Cros-Aarteil S."/>
            <person name="Calhoun S."/>
            <person name="Haridas S."/>
            <person name="Kuo A."/>
            <person name="Mondo S."/>
            <person name="Pangilinan J."/>
            <person name="Riley R."/>
            <person name="LaButti K."/>
            <person name="Andreopoulos B."/>
            <person name="Lipzen A."/>
            <person name="Chen C."/>
            <person name="Yan M."/>
            <person name="Daum C."/>
            <person name="Ng V."/>
            <person name="Clum A."/>
            <person name="Steindorff A."/>
            <person name="Ohm R.A."/>
            <person name="Martin F."/>
            <person name="Silar P."/>
            <person name="Natvig D.O."/>
            <person name="Lalanne C."/>
            <person name="Gautier V."/>
            <person name="Ament-Velasquez S.L."/>
            <person name="Kruys A."/>
            <person name="Hutchinson M.I."/>
            <person name="Powell A.J."/>
            <person name="Barry K."/>
            <person name="Miller A.N."/>
            <person name="Grigoriev I.V."/>
            <person name="Debuchy R."/>
            <person name="Gladieux P."/>
            <person name="Hiltunen Thoren M."/>
            <person name="Johannesson H."/>
        </authorList>
    </citation>
    <scope>NUCLEOTIDE SEQUENCE</scope>
    <source>
        <strain evidence="3">PSN309</strain>
    </source>
</reference>
<feature type="compositionally biased region" description="Basic and acidic residues" evidence="1">
    <location>
        <begin position="175"/>
        <end position="194"/>
    </location>
</feature>
<accession>A0AAN6WN40</accession>
<evidence type="ECO:0000256" key="2">
    <source>
        <dbReference type="SAM" id="Phobius"/>
    </source>
</evidence>
<evidence type="ECO:0000256" key="1">
    <source>
        <dbReference type="SAM" id="MobiDB-lite"/>
    </source>
</evidence>
<name>A0AAN6WN40_9PEZI</name>
<feature type="region of interest" description="Disordered" evidence="1">
    <location>
        <begin position="158"/>
        <end position="214"/>
    </location>
</feature>
<evidence type="ECO:0008006" key="5">
    <source>
        <dbReference type="Google" id="ProtNLM"/>
    </source>
</evidence>